<dbReference type="EMBL" id="CM010720">
    <property type="protein sequence ID" value="RZC66147.1"/>
    <property type="molecule type" value="Genomic_DNA"/>
</dbReference>
<protein>
    <submittedName>
        <fullName evidence="1">Uncharacterized protein</fullName>
    </submittedName>
</protein>
<reference evidence="1 2" key="1">
    <citation type="journal article" date="2018" name="Science">
        <title>The opium poppy genome and morphinan production.</title>
        <authorList>
            <person name="Guo L."/>
            <person name="Winzer T."/>
            <person name="Yang X."/>
            <person name="Li Y."/>
            <person name="Ning Z."/>
            <person name="He Z."/>
            <person name="Teodor R."/>
            <person name="Lu Y."/>
            <person name="Bowser T.A."/>
            <person name="Graham I.A."/>
            <person name="Ye K."/>
        </authorList>
    </citation>
    <scope>NUCLEOTIDE SEQUENCE [LARGE SCALE GENOMIC DNA]</scope>
    <source>
        <strain evidence="2">cv. HN1</strain>
        <tissue evidence="1">Leaves</tissue>
    </source>
</reference>
<name>A0A4Y7JZP1_PAPSO</name>
<proteinExistence type="predicted"/>
<evidence type="ECO:0000313" key="1">
    <source>
        <dbReference type="EMBL" id="RZC66147.1"/>
    </source>
</evidence>
<dbReference type="STRING" id="3469.A0A4Y7JZP1"/>
<dbReference type="Gramene" id="RZC66147">
    <property type="protein sequence ID" value="RZC66147"/>
    <property type="gene ID" value="C5167_009837"/>
</dbReference>
<dbReference type="AlphaFoldDB" id="A0A4Y7JZP1"/>
<gene>
    <name evidence="1" type="ORF">C5167_009837</name>
</gene>
<dbReference type="GO" id="GO:0005789">
    <property type="term" value="C:endoplasmic reticulum membrane"/>
    <property type="evidence" value="ECO:0007669"/>
    <property type="project" value="InterPro"/>
</dbReference>
<sequence length="185" mass="20629">MNMLLSMFKGRMGMGKFIVLIQIEELYYLEQLATLKEAPRDMHFEDALLLLSFIAPKGATREDITPEMFEDESGKVDEEFELRVIYVPTNPLIPEGSEDGSSHRAYGVGNGNLGTCLLDALYSLLPKSSWGGSSARASGVENENQKYNVLDPALTTQIWSVLGRVTGDGVRQQNLQKRSKRLKNI</sequence>
<dbReference type="PANTHER" id="PTHR10809:SF160">
    <property type="entry name" value="VESICLE-ASSOCIATED PROTEIN 1-3"/>
    <property type="match status" value="1"/>
</dbReference>
<dbReference type="Proteomes" id="UP000316621">
    <property type="component" value="Chromosome 6"/>
</dbReference>
<organism evidence="1 2">
    <name type="scientific">Papaver somniferum</name>
    <name type="common">Opium poppy</name>
    <dbReference type="NCBI Taxonomy" id="3469"/>
    <lineage>
        <taxon>Eukaryota</taxon>
        <taxon>Viridiplantae</taxon>
        <taxon>Streptophyta</taxon>
        <taxon>Embryophyta</taxon>
        <taxon>Tracheophyta</taxon>
        <taxon>Spermatophyta</taxon>
        <taxon>Magnoliopsida</taxon>
        <taxon>Ranunculales</taxon>
        <taxon>Papaveraceae</taxon>
        <taxon>Papaveroideae</taxon>
        <taxon>Papaver</taxon>
    </lineage>
</organism>
<dbReference type="GO" id="GO:0061817">
    <property type="term" value="P:endoplasmic reticulum-plasma membrane tethering"/>
    <property type="evidence" value="ECO:0007669"/>
    <property type="project" value="TreeGrafter"/>
</dbReference>
<accession>A0A4Y7JZP1</accession>
<dbReference type="GO" id="GO:0005886">
    <property type="term" value="C:plasma membrane"/>
    <property type="evidence" value="ECO:0007669"/>
    <property type="project" value="TreeGrafter"/>
</dbReference>
<evidence type="ECO:0000313" key="2">
    <source>
        <dbReference type="Proteomes" id="UP000316621"/>
    </source>
</evidence>
<dbReference type="GO" id="GO:0090158">
    <property type="term" value="P:endoplasmic reticulum membrane organization"/>
    <property type="evidence" value="ECO:0007669"/>
    <property type="project" value="TreeGrafter"/>
</dbReference>
<keyword evidence="2" id="KW-1185">Reference proteome</keyword>
<dbReference type="InterPro" id="IPR016763">
    <property type="entry name" value="VAP"/>
</dbReference>
<dbReference type="PANTHER" id="PTHR10809">
    <property type="entry name" value="VESICLE-ASSOCIATED MEMBRANE PROTEIN-ASSOCIATED PROTEIN"/>
    <property type="match status" value="1"/>
</dbReference>